<keyword evidence="14" id="KW-0378">Hydrolase</keyword>
<evidence type="ECO:0000256" key="19">
    <source>
        <dbReference type="ARBA" id="ARBA00023136"/>
    </source>
</evidence>
<dbReference type="AlphaFoldDB" id="A5D0W2"/>
<evidence type="ECO:0000256" key="11">
    <source>
        <dbReference type="ARBA" id="ARBA00022676"/>
    </source>
</evidence>
<keyword evidence="10" id="KW-0645">Protease</keyword>
<dbReference type="UniPathway" id="UPA00219"/>
<dbReference type="PANTHER" id="PTHR32282">
    <property type="entry name" value="BINDING PROTEIN TRANSPEPTIDASE, PUTATIVE-RELATED"/>
    <property type="match status" value="1"/>
</dbReference>
<keyword evidence="13" id="KW-0812">Transmembrane</keyword>
<comment type="function">
    <text evidence="1">Cell wall formation. Synthesis of cross-linked peptidoglycan from the lipid intermediates. The enzyme has a penicillin-insensitive transglycosylase N-terminal domain (formation of linear glycan strands) and a penicillin-sensitive transpeptidase C-terminal domain (cross-linking of the peptide subunits).</text>
</comment>
<feature type="domain" description="Glycosyl transferase family 51" evidence="29">
    <location>
        <begin position="64"/>
        <end position="238"/>
    </location>
</feature>
<keyword evidence="17" id="KW-0573">Peptidoglycan synthesis</keyword>
<feature type="domain" description="Penicillin-binding protein transpeptidase" evidence="28">
    <location>
        <begin position="335"/>
        <end position="605"/>
    </location>
</feature>
<evidence type="ECO:0000256" key="9">
    <source>
        <dbReference type="ARBA" id="ARBA00022645"/>
    </source>
</evidence>
<keyword evidence="15" id="KW-0133">Cell shape</keyword>
<evidence type="ECO:0000313" key="30">
    <source>
        <dbReference type="EMBL" id="BAF60116.1"/>
    </source>
</evidence>
<dbReference type="STRING" id="370438.PTH_1935"/>
<dbReference type="NCBIfam" id="TIGR02074">
    <property type="entry name" value="PBP_1a_fam"/>
    <property type="match status" value="1"/>
</dbReference>
<dbReference type="Proteomes" id="UP000006556">
    <property type="component" value="Chromosome"/>
</dbReference>
<keyword evidence="11" id="KW-0328">Glycosyltransferase</keyword>
<feature type="region of interest" description="Disordered" evidence="27">
    <location>
        <begin position="713"/>
        <end position="767"/>
    </location>
</feature>
<protein>
    <recommendedName>
        <fullName evidence="7">Penicillin-binding protein 1A</fullName>
        <ecNumber evidence="24">2.4.99.28</ecNumber>
        <ecNumber evidence="6">3.4.16.4</ecNumber>
    </recommendedName>
</protein>
<evidence type="ECO:0000256" key="17">
    <source>
        <dbReference type="ARBA" id="ARBA00022984"/>
    </source>
</evidence>
<evidence type="ECO:0000256" key="6">
    <source>
        <dbReference type="ARBA" id="ARBA00012448"/>
    </source>
</evidence>
<keyword evidence="8" id="KW-1003">Cell membrane</keyword>
<dbReference type="InterPro" id="IPR001460">
    <property type="entry name" value="PCN-bd_Tpept"/>
</dbReference>
<dbReference type="InterPro" id="IPR023346">
    <property type="entry name" value="Lysozyme-like_dom_sf"/>
</dbReference>
<dbReference type="KEGG" id="pth:PTH_1935"/>
<evidence type="ECO:0000256" key="7">
    <source>
        <dbReference type="ARBA" id="ARBA00018638"/>
    </source>
</evidence>
<dbReference type="GO" id="GO:0005886">
    <property type="term" value="C:plasma membrane"/>
    <property type="evidence" value="ECO:0007669"/>
    <property type="project" value="UniProtKB-SubCell"/>
</dbReference>
<dbReference type="GO" id="GO:0008658">
    <property type="term" value="F:penicillin binding"/>
    <property type="evidence" value="ECO:0007669"/>
    <property type="project" value="InterPro"/>
</dbReference>
<proteinExistence type="inferred from homology"/>
<evidence type="ECO:0000313" key="31">
    <source>
        <dbReference type="Proteomes" id="UP000006556"/>
    </source>
</evidence>
<evidence type="ECO:0000256" key="18">
    <source>
        <dbReference type="ARBA" id="ARBA00022989"/>
    </source>
</evidence>
<evidence type="ECO:0000256" key="1">
    <source>
        <dbReference type="ARBA" id="ARBA00002624"/>
    </source>
</evidence>
<comment type="subcellular location">
    <subcellularLocation>
        <location evidence="2">Cell membrane</location>
        <topology evidence="2">Single-pass type II membrane protein</topology>
    </subcellularLocation>
</comment>
<dbReference type="GO" id="GO:0008360">
    <property type="term" value="P:regulation of cell shape"/>
    <property type="evidence" value="ECO:0007669"/>
    <property type="project" value="UniProtKB-KW"/>
</dbReference>
<dbReference type="EC" id="3.4.16.4" evidence="6"/>
<evidence type="ECO:0000256" key="2">
    <source>
        <dbReference type="ARBA" id="ARBA00004401"/>
    </source>
</evidence>
<comment type="catalytic activity">
    <reaction evidence="23">
        <text>Preferential cleavage: (Ac)2-L-Lys-D-Ala-|-D-Ala. Also transpeptidation of peptidyl-alanyl moieties that are N-acyl substituents of D-alanine.</text>
        <dbReference type="EC" id="3.4.16.4"/>
    </reaction>
</comment>
<dbReference type="GO" id="GO:0046677">
    <property type="term" value="P:response to antibiotic"/>
    <property type="evidence" value="ECO:0007669"/>
    <property type="project" value="UniProtKB-KW"/>
</dbReference>
<dbReference type="InterPro" id="IPR001264">
    <property type="entry name" value="Glyco_trans_51"/>
</dbReference>
<dbReference type="GO" id="GO:0009252">
    <property type="term" value="P:peptidoglycan biosynthetic process"/>
    <property type="evidence" value="ECO:0007669"/>
    <property type="project" value="UniProtKB-UniPathway"/>
</dbReference>
<evidence type="ECO:0000256" key="13">
    <source>
        <dbReference type="ARBA" id="ARBA00022692"/>
    </source>
</evidence>
<evidence type="ECO:0000256" key="24">
    <source>
        <dbReference type="ARBA" id="ARBA00044770"/>
    </source>
</evidence>
<evidence type="ECO:0000256" key="5">
    <source>
        <dbReference type="ARBA" id="ARBA00007739"/>
    </source>
</evidence>
<dbReference type="Gene3D" id="1.10.3810.10">
    <property type="entry name" value="Biosynthetic peptidoglycan transglycosylase-like"/>
    <property type="match status" value="1"/>
</dbReference>
<sequence>MANKKIKKRKLNIYRLAFFLLCVALLIAGGTGIGLVFASVRDMPVLNPSVLESGASTMIYDKDGNLVTQIGIKNSVPVDLKEVPEHVRNAFLAIEDPGFYEHHGISLRGIARAAWSDITSRSIREGGSTITQQLVKISFLSPERTLKRKIQEVILAFQVERRYTKDEILEMYLNNIYLGEGAYGIQAAAQTYFGKNVGELELEEAALLGGLPQAPSAYSPYRDPQAALERRNTVLDSMARRGFIDESQAKKAKAREIKLETKEPAERQYPYPYFLDYVTDKLIEKYGEAEVFKGGLKVYTSLDQKIQQAAEAAMARNANFPPSKTDANGLLQPQGAVVVLDPHTGYIKALVGGREHTQKRQWNRATQATRQPGSAFKPIAAYGPAIEYKGMGPASVVDDIPVKYGSYEPKNYDGRYRGLITLRTALTHSVNVAAVKLLADSVGIDAAVRFASGLGINLDPSVHGASMALGGLHNGVSPLQMAGAYAAFANQGVYIEPTAIVKVEKQDGVILDQPVPKHHQAMKATTAYLVTDMLKSVVQSGTGSGAQIGRPAAGKTGTTDDGKDIWFVGYTPELVAAVWIGYDQPAAMPQAYGGTYPARIWREIMSKALSNEPVKDFPRPSGLITATVDGKSGLLPGPNTPGDALVTDLFAEGTVPSETDNVHVFMEVCAASGQLPNEYCPDRVIKPLIKLPYSVPSFVEDFNQRAPKEYCTLHGPGAARNQPGPANQLNPAIPGTTGPQPDIPTGQTKQPGQENKDKRGSENRRNP</sequence>
<evidence type="ECO:0000256" key="8">
    <source>
        <dbReference type="ARBA" id="ARBA00022475"/>
    </source>
</evidence>
<dbReference type="InterPro" id="IPR050396">
    <property type="entry name" value="Glycosyltr_51/Transpeptidase"/>
</dbReference>
<comment type="similarity">
    <text evidence="5">In the N-terminal section; belongs to the glycosyltransferase 51 family.</text>
</comment>
<evidence type="ECO:0000256" key="12">
    <source>
        <dbReference type="ARBA" id="ARBA00022679"/>
    </source>
</evidence>
<comment type="pathway">
    <text evidence="3">Cell wall biogenesis; peptidoglycan biosynthesis.</text>
</comment>
<accession>A5D0W2</accession>
<dbReference type="Gene3D" id="3.40.710.10">
    <property type="entry name" value="DD-peptidase/beta-lactamase superfamily"/>
    <property type="match status" value="1"/>
</dbReference>
<comment type="pathway">
    <text evidence="26">Glycan biosynthesis.</text>
</comment>
<dbReference type="SUPFAM" id="SSF53955">
    <property type="entry name" value="Lysozyme-like"/>
    <property type="match status" value="1"/>
</dbReference>
<evidence type="ECO:0000256" key="25">
    <source>
        <dbReference type="ARBA" id="ARBA00049902"/>
    </source>
</evidence>
<dbReference type="HOGENOM" id="CLU_006354_2_2_9"/>
<comment type="similarity">
    <text evidence="4">In the C-terminal section; belongs to the transpeptidase family.</text>
</comment>
<evidence type="ECO:0000256" key="3">
    <source>
        <dbReference type="ARBA" id="ARBA00004752"/>
    </source>
</evidence>
<keyword evidence="22" id="KW-0961">Cell wall biogenesis/degradation</keyword>
<evidence type="ECO:0000256" key="21">
    <source>
        <dbReference type="ARBA" id="ARBA00023268"/>
    </source>
</evidence>
<evidence type="ECO:0000256" key="22">
    <source>
        <dbReference type="ARBA" id="ARBA00023316"/>
    </source>
</evidence>
<keyword evidence="12" id="KW-0808">Transferase</keyword>
<name>A5D0W2_PELTS</name>
<keyword evidence="21" id="KW-0511">Multifunctional enzyme</keyword>
<comment type="catalytic activity">
    <reaction evidence="25">
        <text>[GlcNAc-(1-&gt;4)-Mur2Ac(oyl-L-Ala-gamma-D-Glu-L-Lys-D-Ala-D-Ala)](n)-di-trans,octa-cis-undecaprenyl diphosphate + beta-D-GlcNAc-(1-&gt;4)-Mur2Ac(oyl-L-Ala-gamma-D-Glu-L-Lys-D-Ala-D-Ala)-di-trans,octa-cis-undecaprenyl diphosphate = [GlcNAc-(1-&gt;4)-Mur2Ac(oyl-L-Ala-gamma-D-Glu-L-Lys-D-Ala-D-Ala)](n+1)-di-trans,octa-cis-undecaprenyl diphosphate + di-trans,octa-cis-undecaprenyl diphosphate + H(+)</text>
        <dbReference type="Rhea" id="RHEA:23708"/>
        <dbReference type="Rhea" id="RHEA-COMP:9602"/>
        <dbReference type="Rhea" id="RHEA-COMP:9603"/>
        <dbReference type="ChEBI" id="CHEBI:15378"/>
        <dbReference type="ChEBI" id="CHEBI:58405"/>
        <dbReference type="ChEBI" id="CHEBI:60033"/>
        <dbReference type="ChEBI" id="CHEBI:78435"/>
        <dbReference type="EC" id="2.4.99.28"/>
    </reaction>
</comment>
<dbReference type="SUPFAM" id="SSF56601">
    <property type="entry name" value="beta-lactamase/transpeptidase-like"/>
    <property type="match status" value="1"/>
</dbReference>
<evidence type="ECO:0000256" key="4">
    <source>
        <dbReference type="ARBA" id="ARBA00007090"/>
    </source>
</evidence>
<dbReference type="EC" id="2.4.99.28" evidence="24"/>
<keyword evidence="16" id="KW-0735">Signal-anchor</keyword>
<keyword evidence="31" id="KW-1185">Reference proteome</keyword>
<dbReference type="GO" id="GO:0009002">
    <property type="term" value="F:serine-type D-Ala-D-Ala carboxypeptidase activity"/>
    <property type="evidence" value="ECO:0007669"/>
    <property type="project" value="UniProtKB-EC"/>
</dbReference>
<dbReference type="GO" id="GO:0008955">
    <property type="term" value="F:peptidoglycan glycosyltransferase activity"/>
    <property type="evidence" value="ECO:0007669"/>
    <property type="project" value="UniProtKB-EC"/>
</dbReference>
<dbReference type="InterPro" id="IPR036950">
    <property type="entry name" value="PBP_transglycosylase"/>
</dbReference>
<evidence type="ECO:0000259" key="29">
    <source>
        <dbReference type="Pfam" id="PF00912"/>
    </source>
</evidence>
<dbReference type="Pfam" id="PF00905">
    <property type="entry name" value="Transpeptidase"/>
    <property type="match status" value="1"/>
</dbReference>
<evidence type="ECO:0000256" key="26">
    <source>
        <dbReference type="ARBA" id="ARBA00060592"/>
    </source>
</evidence>
<dbReference type="EMBL" id="AP009389">
    <property type="protein sequence ID" value="BAF60116.1"/>
    <property type="molecule type" value="Genomic_DNA"/>
</dbReference>
<dbReference type="InterPro" id="IPR012338">
    <property type="entry name" value="Beta-lactam/transpept-like"/>
</dbReference>
<evidence type="ECO:0000256" key="15">
    <source>
        <dbReference type="ARBA" id="ARBA00022960"/>
    </source>
</evidence>
<evidence type="ECO:0000256" key="27">
    <source>
        <dbReference type="SAM" id="MobiDB-lite"/>
    </source>
</evidence>
<keyword evidence="18" id="KW-1133">Transmembrane helix</keyword>
<organism evidence="30 31">
    <name type="scientific">Pelotomaculum thermopropionicum (strain DSM 13744 / JCM 10971 / SI)</name>
    <dbReference type="NCBI Taxonomy" id="370438"/>
    <lineage>
        <taxon>Bacteria</taxon>
        <taxon>Bacillati</taxon>
        <taxon>Bacillota</taxon>
        <taxon>Clostridia</taxon>
        <taxon>Eubacteriales</taxon>
        <taxon>Desulfotomaculaceae</taxon>
        <taxon>Pelotomaculum</taxon>
    </lineage>
</organism>
<dbReference type="Pfam" id="PF00912">
    <property type="entry name" value="Transgly"/>
    <property type="match status" value="1"/>
</dbReference>
<keyword evidence="20" id="KW-0046">Antibiotic resistance</keyword>
<dbReference type="FunFam" id="1.10.3810.10:FF:000001">
    <property type="entry name" value="Penicillin-binding protein 1A"/>
    <property type="match status" value="1"/>
</dbReference>
<gene>
    <name evidence="30" type="primary">MrcB</name>
    <name evidence="30" type="ordered locus">PTH_1935</name>
</gene>
<dbReference type="PANTHER" id="PTHR32282:SF11">
    <property type="entry name" value="PENICILLIN-BINDING PROTEIN 1B"/>
    <property type="match status" value="1"/>
</dbReference>
<keyword evidence="19" id="KW-0472">Membrane</keyword>
<dbReference type="GO" id="GO:0071555">
    <property type="term" value="P:cell wall organization"/>
    <property type="evidence" value="ECO:0007669"/>
    <property type="project" value="UniProtKB-KW"/>
</dbReference>
<evidence type="ECO:0000259" key="28">
    <source>
        <dbReference type="Pfam" id="PF00905"/>
    </source>
</evidence>
<reference evidence="31" key="1">
    <citation type="journal article" date="2008" name="Genome Res.">
        <title>The genome of Pelotomaculum thermopropionicum reveals niche-associated evolution in anaerobic microbiota.</title>
        <authorList>
            <person name="Kosaka T."/>
            <person name="Kato S."/>
            <person name="Shimoyama T."/>
            <person name="Ishii S."/>
            <person name="Abe T."/>
            <person name="Watanabe K."/>
        </authorList>
    </citation>
    <scope>NUCLEOTIDE SEQUENCE [LARGE SCALE GENOMIC DNA]</scope>
    <source>
        <strain evidence="31">DSM 13744 / JCM 10971 / SI</strain>
    </source>
</reference>
<dbReference type="GO" id="GO:0006508">
    <property type="term" value="P:proteolysis"/>
    <property type="evidence" value="ECO:0007669"/>
    <property type="project" value="UniProtKB-KW"/>
</dbReference>
<evidence type="ECO:0000256" key="16">
    <source>
        <dbReference type="ARBA" id="ARBA00022968"/>
    </source>
</evidence>
<evidence type="ECO:0000256" key="10">
    <source>
        <dbReference type="ARBA" id="ARBA00022670"/>
    </source>
</evidence>
<feature type="compositionally biased region" description="Basic and acidic residues" evidence="27">
    <location>
        <begin position="754"/>
        <end position="767"/>
    </location>
</feature>
<dbReference type="GO" id="GO:0030288">
    <property type="term" value="C:outer membrane-bounded periplasmic space"/>
    <property type="evidence" value="ECO:0007669"/>
    <property type="project" value="TreeGrafter"/>
</dbReference>
<dbReference type="CAZy" id="GT51">
    <property type="family name" value="Glycosyltransferase Family 51"/>
</dbReference>
<evidence type="ECO:0000256" key="14">
    <source>
        <dbReference type="ARBA" id="ARBA00022801"/>
    </source>
</evidence>
<evidence type="ECO:0000256" key="20">
    <source>
        <dbReference type="ARBA" id="ARBA00023251"/>
    </source>
</evidence>
<dbReference type="eggNOG" id="COG0744">
    <property type="taxonomic scope" value="Bacteria"/>
</dbReference>
<evidence type="ECO:0000256" key="23">
    <source>
        <dbReference type="ARBA" id="ARBA00034000"/>
    </source>
</evidence>
<keyword evidence="9 30" id="KW-0121">Carboxypeptidase</keyword>